<dbReference type="CDD" id="cd09111">
    <property type="entry name" value="PLDc_ymdC_like_1"/>
    <property type="match status" value="1"/>
</dbReference>
<dbReference type="OrthoDB" id="9814092at2"/>
<evidence type="ECO:0000313" key="2">
    <source>
        <dbReference type="EMBL" id="AIU73658.1"/>
    </source>
</evidence>
<dbReference type="RefSeq" id="WP_025797584.1">
    <property type="nucleotide sequence ID" value="NZ_CP009706.1"/>
</dbReference>
<dbReference type="KEGG" id="hav:AT03_15530"/>
<dbReference type="Gene3D" id="3.30.870.10">
    <property type="entry name" value="Endonuclease Chain A"/>
    <property type="match status" value="2"/>
</dbReference>
<dbReference type="InterPro" id="IPR001736">
    <property type="entry name" value="PLipase_D/transphosphatidylase"/>
</dbReference>
<proteinExistence type="predicted"/>
<dbReference type="GO" id="GO:0032049">
    <property type="term" value="P:cardiolipin biosynthetic process"/>
    <property type="evidence" value="ECO:0007669"/>
    <property type="project" value="UniProtKB-ARBA"/>
</dbReference>
<protein>
    <recommendedName>
        <fullName evidence="1">PLD phosphodiesterase domain-containing protein</fullName>
    </recommendedName>
</protein>
<evidence type="ECO:0000259" key="1">
    <source>
        <dbReference type="PROSITE" id="PS50035"/>
    </source>
</evidence>
<dbReference type="HOGENOM" id="CLU_026287_0_0_6"/>
<dbReference type="Pfam" id="PF13091">
    <property type="entry name" value="PLDc_2"/>
    <property type="match status" value="2"/>
</dbReference>
<organism evidence="2 3">
    <name type="scientific">Hafnia alvei FB1</name>
    <dbReference type="NCBI Taxonomy" id="1453496"/>
    <lineage>
        <taxon>Bacteria</taxon>
        <taxon>Pseudomonadati</taxon>
        <taxon>Pseudomonadota</taxon>
        <taxon>Gammaproteobacteria</taxon>
        <taxon>Enterobacterales</taxon>
        <taxon>Hafniaceae</taxon>
        <taxon>Hafnia</taxon>
    </lineage>
</organism>
<dbReference type="Proteomes" id="UP000029986">
    <property type="component" value="Chromosome"/>
</dbReference>
<name>A0A097R4M9_HAFAL</name>
<dbReference type="PANTHER" id="PTHR21248">
    <property type="entry name" value="CARDIOLIPIN SYNTHASE"/>
    <property type="match status" value="1"/>
</dbReference>
<dbReference type="GO" id="GO:0030572">
    <property type="term" value="F:phosphatidyltransferase activity"/>
    <property type="evidence" value="ECO:0007669"/>
    <property type="project" value="UniProtKB-ARBA"/>
</dbReference>
<dbReference type="EMBL" id="CP009706">
    <property type="protein sequence ID" value="AIU73658.1"/>
    <property type="molecule type" value="Genomic_DNA"/>
</dbReference>
<accession>A0A097R4M9</accession>
<dbReference type="PROSITE" id="PS50035">
    <property type="entry name" value="PLD"/>
    <property type="match status" value="2"/>
</dbReference>
<dbReference type="eggNOG" id="COG1502">
    <property type="taxonomic scope" value="Bacteria"/>
</dbReference>
<dbReference type="PATRIC" id="fig|1453496.5.peg.3179"/>
<evidence type="ECO:0000313" key="3">
    <source>
        <dbReference type="Proteomes" id="UP000029986"/>
    </source>
</evidence>
<sequence>MNSTPYRDTRLARLIQPLCDRHPELSGVYPLEEGNDAFAARYLLTNMAEKTLDVQYYIWHNDLSGRLLFSALFRAAERGVKVRLLLDDNNTGGLDESLRRLNAHPNISVKLFNPFQLRRMRCLCYLTDFKRLNRRMHNKSMTFDRQATIVGGRNVGDEYFGIGEQPLFSDLDVLAVGNVVADVCQDFERYWTSACVSPAEDVLGKASEKRFLHGLTIEEVGGRARAKEYLKRLRDKFLARKMENNELPLTWAKVQLFSDDPLKGRGDLATKALMASRLFKMIGEPKVSMDIISAYFVPTRTGVSQLVYLARQGVKMTVLTNSLAANDVAIVHAGYAKWRKTLLRCGIELFEMKANETERPARKERLRDRGLTGHSGSSLHAKTFAVDGRLVFIGSFNFDPRSARLNTEMGFVIESESLASSTHQRFIASLHDKAFQLVLAPRRKINWIEYENDEKEIHHKEPDSPLYKRILARIAYYLPIEWLL</sequence>
<gene>
    <name evidence="2" type="ORF">AT03_15530</name>
</gene>
<dbReference type="PANTHER" id="PTHR21248:SF12">
    <property type="entry name" value="CARDIOLIPIN SYNTHASE C"/>
    <property type="match status" value="1"/>
</dbReference>
<dbReference type="InterPro" id="IPR025202">
    <property type="entry name" value="PLD-like_dom"/>
</dbReference>
<dbReference type="SUPFAM" id="SSF56024">
    <property type="entry name" value="Phospholipase D/nuclease"/>
    <property type="match status" value="2"/>
</dbReference>
<keyword evidence="3" id="KW-1185">Reference proteome</keyword>
<dbReference type="SMART" id="SM00155">
    <property type="entry name" value="PLDc"/>
    <property type="match status" value="2"/>
</dbReference>
<feature type="domain" description="PLD phosphodiesterase" evidence="1">
    <location>
        <begin position="375"/>
        <end position="402"/>
    </location>
</feature>
<dbReference type="FunFam" id="3.30.870.10:FF:000024">
    <property type="entry name" value="Cardiolipin synthase C"/>
    <property type="match status" value="1"/>
</dbReference>
<dbReference type="CDD" id="cd09113">
    <property type="entry name" value="PLDc_ymdC_like_2"/>
    <property type="match status" value="1"/>
</dbReference>
<reference evidence="2 3" key="1">
    <citation type="journal article" date="2014" name="Gut Pathog.">
        <title>Gene clusters of Hafnia alvei strain FB1 important in survival and pathogenesis: a draft genome perspective.</title>
        <authorList>
            <person name="Tan J.Y."/>
            <person name="Yin W.F."/>
            <person name="Chan K.G."/>
        </authorList>
    </citation>
    <scope>NUCLEOTIDE SEQUENCE [LARGE SCALE GENOMIC DNA]</scope>
    <source>
        <strain evidence="2 3">FB1</strain>
    </source>
</reference>
<feature type="domain" description="PLD phosphodiesterase" evidence="1">
    <location>
        <begin position="132"/>
        <end position="159"/>
    </location>
</feature>
<dbReference type="AlphaFoldDB" id="A0A097R4M9"/>